<feature type="compositionally biased region" description="Basic and acidic residues" evidence="1">
    <location>
        <begin position="394"/>
        <end position="406"/>
    </location>
</feature>
<sequence length="415" mass="47495">MIYDLFYRFDSKNGSPTGVRPHLHCFPRCGSPCHLNANRRQEKQETKASRSTDANERRCPVPIDDLMEMDVLELQKMRSSSWLSATNRRSSKKSRQLNAVFPSQWCLRCCKGRRVAIKEANKWNRFLPTDQAQLIFQQSGLGVKDKSVMKELSAAYNQLSPEEKSAFLNKPTRNSTRRLGMEATLTQEELALDNARDSNQDQNAAYQPRKRVNVVQKEMNTWLSEVRPNDRLSCLFLLMLIIIQAVNIAKTYSCEIGFFDVPNHLANHSFQFTRCTPGALESEQAITDIDGTDKYVARLQSLITGQSVSQIAATQKLLSAALTHLIFSMVRFIHLPFTVLTEWPWSDTDHNLWMAGFKLEVSTSPAFRIDWLKTATRDRKMVECNNNKVSIPNERNDDQGPWHDEWNNGMSGVDN</sequence>
<proteinExistence type="predicted"/>
<organism evidence="2 3">
    <name type="scientific">Puccinia sorghi</name>
    <dbReference type="NCBI Taxonomy" id="27349"/>
    <lineage>
        <taxon>Eukaryota</taxon>
        <taxon>Fungi</taxon>
        <taxon>Dikarya</taxon>
        <taxon>Basidiomycota</taxon>
        <taxon>Pucciniomycotina</taxon>
        <taxon>Pucciniomycetes</taxon>
        <taxon>Pucciniales</taxon>
        <taxon>Pucciniaceae</taxon>
        <taxon>Puccinia</taxon>
    </lineage>
</organism>
<feature type="region of interest" description="Disordered" evidence="1">
    <location>
        <begin position="38"/>
        <end position="57"/>
    </location>
</feature>
<dbReference type="EMBL" id="LAVV01014348">
    <property type="protein sequence ID" value="KNZ44844.1"/>
    <property type="molecule type" value="Genomic_DNA"/>
</dbReference>
<dbReference type="OrthoDB" id="2500693at2759"/>
<protein>
    <submittedName>
        <fullName evidence="2">Uncharacterized protein</fullName>
    </submittedName>
</protein>
<name>A0A0L6U8I8_9BASI</name>
<gene>
    <name evidence="2" type="ORF">VP01_876g3</name>
</gene>
<reference evidence="2" key="1">
    <citation type="submission" date="2015-08" db="EMBL/GenBank/DDBJ databases">
        <title>Next Generation Sequencing and Analysis of the Genome of Puccinia sorghi L Schw, the Causal Agent of Maize Common Rust.</title>
        <authorList>
            <person name="Rochi L."/>
            <person name="Burguener G."/>
            <person name="Darino M."/>
            <person name="Turjanski A."/>
            <person name="Kreff E."/>
            <person name="Dieguez M.J."/>
            <person name="Sacco F."/>
        </authorList>
    </citation>
    <scope>NUCLEOTIDE SEQUENCE [LARGE SCALE GENOMIC DNA]</scope>
    <source>
        <strain evidence="2">RO10H11247</strain>
    </source>
</reference>
<evidence type="ECO:0000256" key="1">
    <source>
        <dbReference type="SAM" id="MobiDB-lite"/>
    </source>
</evidence>
<dbReference type="Proteomes" id="UP000037035">
    <property type="component" value="Unassembled WGS sequence"/>
</dbReference>
<dbReference type="VEuPathDB" id="FungiDB:VP01_876g3"/>
<accession>A0A0L6U8I8</accession>
<dbReference type="AlphaFoldDB" id="A0A0L6U8I8"/>
<keyword evidence="3" id="KW-1185">Reference proteome</keyword>
<feature type="compositionally biased region" description="Basic and acidic residues" evidence="1">
    <location>
        <begin position="39"/>
        <end position="57"/>
    </location>
</feature>
<evidence type="ECO:0000313" key="2">
    <source>
        <dbReference type="EMBL" id="KNZ44844.1"/>
    </source>
</evidence>
<evidence type="ECO:0000313" key="3">
    <source>
        <dbReference type="Proteomes" id="UP000037035"/>
    </source>
</evidence>
<feature type="region of interest" description="Disordered" evidence="1">
    <location>
        <begin position="388"/>
        <end position="415"/>
    </location>
</feature>
<comment type="caution">
    <text evidence="2">The sequence shown here is derived from an EMBL/GenBank/DDBJ whole genome shotgun (WGS) entry which is preliminary data.</text>
</comment>